<dbReference type="AlphaFoldDB" id="A0A6N9HAY4"/>
<evidence type="ECO:0000313" key="8">
    <source>
        <dbReference type="Proteomes" id="UP000448575"/>
    </source>
</evidence>
<keyword evidence="2" id="KW-0479">Metal-binding</keyword>
<evidence type="ECO:0000256" key="4">
    <source>
        <dbReference type="ARBA" id="ARBA00023002"/>
    </source>
</evidence>
<dbReference type="GO" id="GO:0046872">
    <property type="term" value="F:metal ion binding"/>
    <property type="evidence" value="ECO:0007669"/>
    <property type="project" value="UniProtKB-KW"/>
</dbReference>
<dbReference type="RefSeq" id="WP_161023706.1">
    <property type="nucleotide sequence ID" value="NZ_WWCJ01000001.1"/>
</dbReference>
<keyword evidence="8" id="KW-1185">Reference proteome</keyword>
<organism evidence="7 8">
    <name type="scientific">Pseudoduganella guangdongensis</name>
    <dbReference type="NCBI Taxonomy" id="2692179"/>
    <lineage>
        <taxon>Bacteria</taxon>
        <taxon>Pseudomonadati</taxon>
        <taxon>Pseudomonadota</taxon>
        <taxon>Betaproteobacteria</taxon>
        <taxon>Burkholderiales</taxon>
        <taxon>Oxalobacteraceae</taxon>
        <taxon>Telluria group</taxon>
        <taxon>Pseudoduganella</taxon>
    </lineage>
</organism>
<evidence type="ECO:0000256" key="5">
    <source>
        <dbReference type="ARBA" id="ARBA00023004"/>
    </source>
</evidence>
<protein>
    <recommendedName>
        <fullName evidence="6">TauD/TfdA-like domain-containing protein</fullName>
    </recommendedName>
</protein>
<sequence>MKRQHFDINILDAPLGAEISDYKLRQDLDEDDADRLQSALADHYLLVFRRQRLAPRWQQALGRRLVAHSLASEGEVALFANLQLAYDTLPAALRRVVHRARAEQDGAAGPLPLVRLHPETGRRSLLVADPATTRLVGASAAESDEVLHELQAHAVRPQHLYRHHWQPQDLLFWDPHSVTPVPAM</sequence>
<evidence type="ECO:0000313" key="7">
    <source>
        <dbReference type="EMBL" id="MYN00691.1"/>
    </source>
</evidence>
<comment type="similarity">
    <text evidence="1">Belongs to the TfdA dioxygenase family.</text>
</comment>
<evidence type="ECO:0000256" key="2">
    <source>
        <dbReference type="ARBA" id="ARBA00022723"/>
    </source>
</evidence>
<dbReference type="GO" id="GO:0000908">
    <property type="term" value="F:taurine dioxygenase activity"/>
    <property type="evidence" value="ECO:0007669"/>
    <property type="project" value="TreeGrafter"/>
</dbReference>
<name>A0A6N9HAY4_9BURK</name>
<gene>
    <name evidence="7" type="ORF">GTP41_01120</name>
</gene>
<accession>A0A6N9HAY4</accession>
<dbReference type="PANTHER" id="PTHR30468:SF1">
    <property type="entry name" value="ALPHA-KETOGLUTARATE-DEPENDENT SULFONATE DIOXYGENASE"/>
    <property type="match status" value="1"/>
</dbReference>
<evidence type="ECO:0000256" key="1">
    <source>
        <dbReference type="ARBA" id="ARBA00005896"/>
    </source>
</evidence>
<evidence type="ECO:0000256" key="3">
    <source>
        <dbReference type="ARBA" id="ARBA00022964"/>
    </source>
</evidence>
<dbReference type="Pfam" id="PF02668">
    <property type="entry name" value="TauD"/>
    <property type="match status" value="1"/>
</dbReference>
<keyword evidence="4" id="KW-0560">Oxidoreductase</keyword>
<dbReference type="PANTHER" id="PTHR30468">
    <property type="entry name" value="ALPHA-KETOGLUTARATE-DEPENDENT SULFONATE DIOXYGENASE"/>
    <property type="match status" value="1"/>
</dbReference>
<dbReference type="InterPro" id="IPR003819">
    <property type="entry name" value="TauD/TfdA-like"/>
</dbReference>
<proteinExistence type="inferred from homology"/>
<dbReference type="InterPro" id="IPR042098">
    <property type="entry name" value="TauD-like_sf"/>
</dbReference>
<comment type="caution">
    <text evidence="7">The sequence shown here is derived from an EMBL/GenBank/DDBJ whole genome shotgun (WGS) entry which is preliminary data.</text>
</comment>
<dbReference type="EMBL" id="WWCJ01000001">
    <property type="protein sequence ID" value="MYN00691.1"/>
    <property type="molecule type" value="Genomic_DNA"/>
</dbReference>
<dbReference type="Gene3D" id="3.60.130.10">
    <property type="entry name" value="Clavaminate synthase-like"/>
    <property type="match status" value="2"/>
</dbReference>
<reference evidence="7 8" key="1">
    <citation type="submission" date="2019-12" db="EMBL/GenBank/DDBJ databases">
        <title>Novel species isolated from a subtropical stream in China.</title>
        <authorList>
            <person name="Lu H."/>
        </authorList>
    </citation>
    <scope>NUCLEOTIDE SEQUENCE [LARGE SCALE GENOMIC DNA]</scope>
    <source>
        <strain evidence="7 8">DS3</strain>
    </source>
</reference>
<dbReference type="SUPFAM" id="SSF51197">
    <property type="entry name" value="Clavaminate synthase-like"/>
    <property type="match status" value="1"/>
</dbReference>
<dbReference type="GO" id="GO:0006790">
    <property type="term" value="P:sulfur compound metabolic process"/>
    <property type="evidence" value="ECO:0007669"/>
    <property type="project" value="TreeGrafter"/>
</dbReference>
<dbReference type="Proteomes" id="UP000448575">
    <property type="component" value="Unassembled WGS sequence"/>
</dbReference>
<dbReference type="GO" id="GO:0005737">
    <property type="term" value="C:cytoplasm"/>
    <property type="evidence" value="ECO:0007669"/>
    <property type="project" value="TreeGrafter"/>
</dbReference>
<keyword evidence="5" id="KW-0408">Iron</keyword>
<keyword evidence="3" id="KW-0223">Dioxygenase</keyword>
<dbReference type="InterPro" id="IPR051323">
    <property type="entry name" value="AtsK-like"/>
</dbReference>
<feature type="domain" description="TauD/TfdA-like" evidence="6">
    <location>
        <begin position="65"/>
        <end position="177"/>
    </location>
</feature>
<evidence type="ECO:0000259" key="6">
    <source>
        <dbReference type="Pfam" id="PF02668"/>
    </source>
</evidence>